<dbReference type="EMBL" id="JAVREH010000029">
    <property type="protein sequence ID" value="MDT0263142.1"/>
    <property type="molecule type" value="Genomic_DNA"/>
</dbReference>
<name>A0ABU2JDT1_9ACTN</name>
<organism evidence="3 4">
    <name type="scientific">Jatrophihabitans lederbergiae</name>
    <dbReference type="NCBI Taxonomy" id="3075547"/>
    <lineage>
        <taxon>Bacteria</taxon>
        <taxon>Bacillati</taxon>
        <taxon>Actinomycetota</taxon>
        <taxon>Actinomycetes</taxon>
        <taxon>Jatrophihabitantales</taxon>
        <taxon>Jatrophihabitantaceae</taxon>
        <taxon>Jatrophihabitans</taxon>
    </lineage>
</organism>
<sequence>MTTATSSWLRQFKPLPQAPSSAVFLPHAGGSAPFFFGMSEALAPTIDVFAVQYPGRLDRFREPLITDLNTLADETFAALRTSPALASGRPFQLFGHSLGAVLAFEVALRCEQDLGRSPVTLFASGRRAPGTARRRTEDVHTRGDAELLAEIRNLNGTDSPLTDPALLELVLPGIRADYTAIETYRWTSGPALSCPIVALMGKDDPYTSEAECQAWSEHTTGEFELRSYPGGHFFLTTQQDALAALLVERAR</sequence>
<evidence type="ECO:0000313" key="4">
    <source>
        <dbReference type="Proteomes" id="UP001183176"/>
    </source>
</evidence>
<dbReference type="PANTHER" id="PTHR11487">
    <property type="entry name" value="THIOESTERASE"/>
    <property type="match status" value="1"/>
</dbReference>
<dbReference type="PANTHER" id="PTHR11487:SF0">
    <property type="entry name" value="S-ACYL FATTY ACID SYNTHASE THIOESTERASE, MEDIUM CHAIN"/>
    <property type="match status" value="1"/>
</dbReference>
<dbReference type="RefSeq" id="WP_311424289.1">
    <property type="nucleotide sequence ID" value="NZ_JAVREH010000029.1"/>
</dbReference>
<dbReference type="InterPro" id="IPR012223">
    <property type="entry name" value="TEII"/>
</dbReference>
<protein>
    <submittedName>
        <fullName evidence="3">Alpha/beta fold hydrolase</fullName>
    </submittedName>
</protein>
<comment type="similarity">
    <text evidence="1">Belongs to the thioesterase family.</text>
</comment>
<feature type="domain" description="Thioesterase" evidence="2">
    <location>
        <begin position="24"/>
        <end position="243"/>
    </location>
</feature>
<dbReference type="InterPro" id="IPR029058">
    <property type="entry name" value="AB_hydrolase_fold"/>
</dbReference>
<evidence type="ECO:0000259" key="2">
    <source>
        <dbReference type="Pfam" id="PF00975"/>
    </source>
</evidence>
<evidence type="ECO:0000313" key="3">
    <source>
        <dbReference type="EMBL" id="MDT0263142.1"/>
    </source>
</evidence>
<dbReference type="Pfam" id="PF00975">
    <property type="entry name" value="Thioesterase"/>
    <property type="match status" value="1"/>
</dbReference>
<comment type="caution">
    <text evidence="3">The sequence shown here is derived from an EMBL/GenBank/DDBJ whole genome shotgun (WGS) entry which is preliminary data.</text>
</comment>
<dbReference type="SUPFAM" id="SSF53474">
    <property type="entry name" value="alpha/beta-Hydrolases"/>
    <property type="match status" value="1"/>
</dbReference>
<evidence type="ECO:0000256" key="1">
    <source>
        <dbReference type="ARBA" id="ARBA00007169"/>
    </source>
</evidence>
<gene>
    <name evidence="3" type="ORF">RM423_17275</name>
</gene>
<keyword evidence="3" id="KW-0378">Hydrolase</keyword>
<dbReference type="InterPro" id="IPR001031">
    <property type="entry name" value="Thioesterase"/>
</dbReference>
<reference evidence="4" key="1">
    <citation type="submission" date="2023-07" db="EMBL/GenBank/DDBJ databases">
        <title>30 novel species of actinomycetes from the DSMZ collection.</title>
        <authorList>
            <person name="Nouioui I."/>
        </authorList>
    </citation>
    <scope>NUCLEOTIDE SEQUENCE [LARGE SCALE GENOMIC DNA]</scope>
    <source>
        <strain evidence="4">DSM 44399</strain>
    </source>
</reference>
<keyword evidence="4" id="KW-1185">Reference proteome</keyword>
<accession>A0ABU2JDT1</accession>
<dbReference type="Proteomes" id="UP001183176">
    <property type="component" value="Unassembled WGS sequence"/>
</dbReference>
<proteinExistence type="inferred from homology"/>
<dbReference type="Gene3D" id="3.40.50.1820">
    <property type="entry name" value="alpha/beta hydrolase"/>
    <property type="match status" value="1"/>
</dbReference>
<dbReference type="GO" id="GO:0016787">
    <property type="term" value="F:hydrolase activity"/>
    <property type="evidence" value="ECO:0007669"/>
    <property type="project" value="UniProtKB-KW"/>
</dbReference>